<sequence length="143" mass="17059">MPSFAAFYATEDDCWEWLWENEPEIIKKNPRAGIGAVENKAEDFKRARRVRDSFFIHALPLPRPPESKGPWVLMFVRRYSKRKEYLASNRERDDLIRQAVMSEFKLKVSEWSVLWHSKDDPELFTEFLHPETASDDDERVDIR</sequence>
<accession>A0A8H3GV85</accession>
<dbReference type="AlphaFoldDB" id="A0A8H3GV85"/>
<gene>
    <name evidence="1" type="ORF">RDB_LOCUS103195</name>
</gene>
<name>A0A8H3GV85_9AGAM</name>
<protein>
    <submittedName>
        <fullName evidence="1">Uncharacterized protein</fullName>
    </submittedName>
</protein>
<comment type="caution">
    <text evidence="1">The sequence shown here is derived from an EMBL/GenBank/DDBJ whole genome shotgun (WGS) entry which is preliminary data.</text>
</comment>
<proteinExistence type="predicted"/>
<dbReference type="Proteomes" id="UP000663843">
    <property type="component" value="Unassembled WGS sequence"/>
</dbReference>
<dbReference type="EMBL" id="CAJMWT010003283">
    <property type="protein sequence ID" value="CAE6468085.1"/>
    <property type="molecule type" value="Genomic_DNA"/>
</dbReference>
<evidence type="ECO:0000313" key="1">
    <source>
        <dbReference type="EMBL" id="CAE6468085.1"/>
    </source>
</evidence>
<reference evidence="1" key="1">
    <citation type="submission" date="2021-01" db="EMBL/GenBank/DDBJ databases">
        <authorList>
            <person name="Kaushik A."/>
        </authorList>
    </citation>
    <scope>NUCLEOTIDE SEQUENCE</scope>
    <source>
        <strain evidence="1">AG2-2IIIB</strain>
    </source>
</reference>
<organism evidence="1 2">
    <name type="scientific">Rhizoctonia solani</name>
    <dbReference type="NCBI Taxonomy" id="456999"/>
    <lineage>
        <taxon>Eukaryota</taxon>
        <taxon>Fungi</taxon>
        <taxon>Dikarya</taxon>
        <taxon>Basidiomycota</taxon>
        <taxon>Agaricomycotina</taxon>
        <taxon>Agaricomycetes</taxon>
        <taxon>Cantharellales</taxon>
        <taxon>Ceratobasidiaceae</taxon>
        <taxon>Rhizoctonia</taxon>
    </lineage>
</organism>
<evidence type="ECO:0000313" key="2">
    <source>
        <dbReference type="Proteomes" id="UP000663843"/>
    </source>
</evidence>